<feature type="region of interest" description="Disordered" evidence="1">
    <location>
        <begin position="106"/>
        <end position="134"/>
    </location>
</feature>
<accession>A0ABW4FAQ0</accession>
<sequence>MAVDASRSLVGWLVNPFGNFLRTWDYRPVTSWFDNFTINLNSHDAELEEHVLGNVGSYGLQLSRILDAVNLLVSELDLDRLTPEQQRIVVRLEDLAEDVHRSVAEYRGGEIEPAPGNDRPELLPRVTQPHPTAS</sequence>
<dbReference type="EMBL" id="JBHUCO010000088">
    <property type="protein sequence ID" value="MFD1524572.1"/>
    <property type="molecule type" value="Genomic_DNA"/>
</dbReference>
<name>A0ABW4FAQ0_9PSEU</name>
<keyword evidence="3" id="KW-1185">Reference proteome</keyword>
<evidence type="ECO:0000256" key="1">
    <source>
        <dbReference type="SAM" id="MobiDB-lite"/>
    </source>
</evidence>
<evidence type="ECO:0000313" key="3">
    <source>
        <dbReference type="Proteomes" id="UP001597114"/>
    </source>
</evidence>
<comment type="caution">
    <text evidence="2">The sequence shown here is derived from an EMBL/GenBank/DDBJ whole genome shotgun (WGS) entry which is preliminary data.</text>
</comment>
<organism evidence="2 3">
    <name type="scientific">Pseudonocardia yunnanensis</name>
    <dbReference type="NCBI Taxonomy" id="58107"/>
    <lineage>
        <taxon>Bacteria</taxon>
        <taxon>Bacillati</taxon>
        <taxon>Actinomycetota</taxon>
        <taxon>Actinomycetes</taxon>
        <taxon>Pseudonocardiales</taxon>
        <taxon>Pseudonocardiaceae</taxon>
        <taxon>Pseudonocardia</taxon>
    </lineage>
</organism>
<reference evidence="3" key="1">
    <citation type="journal article" date="2019" name="Int. J. Syst. Evol. Microbiol.">
        <title>The Global Catalogue of Microorganisms (GCM) 10K type strain sequencing project: providing services to taxonomists for standard genome sequencing and annotation.</title>
        <authorList>
            <consortium name="The Broad Institute Genomics Platform"/>
            <consortium name="The Broad Institute Genome Sequencing Center for Infectious Disease"/>
            <person name="Wu L."/>
            <person name="Ma J."/>
        </authorList>
    </citation>
    <scope>NUCLEOTIDE SEQUENCE [LARGE SCALE GENOMIC DNA]</scope>
    <source>
        <strain evidence="3">CCM 7043</strain>
    </source>
</reference>
<dbReference type="Proteomes" id="UP001597114">
    <property type="component" value="Unassembled WGS sequence"/>
</dbReference>
<evidence type="ECO:0000313" key="2">
    <source>
        <dbReference type="EMBL" id="MFD1524572.1"/>
    </source>
</evidence>
<protein>
    <submittedName>
        <fullName evidence="2">Uncharacterized protein</fullName>
    </submittedName>
</protein>
<proteinExistence type="predicted"/>
<dbReference type="RefSeq" id="WP_344723258.1">
    <property type="nucleotide sequence ID" value="NZ_BAAAUS010000018.1"/>
</dbReference>
<gene>
    <name evidence="2" type="ORF">ACFSJD_44315</name>
</gene>